<accession>A0A0F9CD55</accession>
<organism evidence="1">
    <name type="scientific">marine sediment metagenome</name>
    <dbReference type="NCBI Taxonomy" id="412755"/>
    <lineage>
        <taxon>unclassified sequences</taxon>
        <taxon>metagenomes</taxon>
        <taxon>ecological metagenomes</taxon>
    </lineage>
</organism>
<proteinExistence type="predicted"/>
<dbReference type="EMBL" id="LAZR01036641">
    <property type="protein sequence ID" value="KKL24322.1"/>
    <property type="molecule type" value="Genomic_DNA"/>
</dbReference>
<comment type="caution">
    <text evidence="1">The sequence shown here is derived from an EMBL/GenBank/DDBJ whole genome shotgun (WGS) entry which is preliminary data.</text>
</comment>
<sequence>MDMTNKRNKAVPLCHRNKSHVRTEIINTWDQCVAAGGDRIFISYTKPDSRACQPAHYNIIRIKNGRELKTDPGGAWYTYGRKQFLVGHPLRTHKPAALADAMQWVRRKYGARVFVCNRRRDYVEQDVNERYPIHKQKKHV</sequence>
<gene>
    <name evidence="1" type="ORF">LCGC14_2416490</name>
</gene>
<reference evidence="1" key="1">
    <citation type="journal article" date="2015" name="Nature">
        <title>Complex archaea that bridge the gap between prokaryotes and eukaryotes.</title>
        <authorList>
            <person name="Spang A."/>
            <person name="Saw J.H."/>
            <person name="Jorgensen S.L."/>
            <person name="Zaremba-Niedzwiedzka K."/>
            <person name="Martijn J."/>
            <person name="Lind A.E."/>
            <person name="van Eijk R."/>
            <person name="Schleper C."/>
            <person name="Guy L."/>
            <person name="Ettema T.J."/>
        </authorList>
    </citation>
    <scope>NUCLEOTIDE SEQUENCE</scope>
</reference>
<dbReference type="AlphaFoldDB" id="A0A0F9CD55"/>
<name>A0A0F9CD55_9ZZZZ</name>
<evidence type="ECO:0000313" key="1">
    <source>
        <dbReference type="EMBL" id="KKL24322.1"/>
    </source>
</evidence>
<protein>
    <submittedName>
        <fullName evidence="1">Uncharacterized protein</fullName>
    </submittedName>
</protein>